<dbReference type="InterPro" id="IPR018392">
    <property type="entry name" value="LysM"/>
</dbReference>
<feature type="chain" id="PRO_5001783037" evidence="9">
    <location>
        <begin position="24"/>
        <end position="837"/>
    </location>
</feature>
<dbReference type="GO" id="GO:0016788">
    <property type="term" value="F:hydrolase activity, acting on ester bonds"/>
    <property type="evidence" value="ECO:0007669"/>
    <property type="project" value="InterPro"/>
</dbReference>
<feature type="compositionally biased region" description="Low complexity" evidence="8">
    <location>
        <begin position="644"/>
        <end position="679"/>
    </location>
</feature>
<dbReference type="CDD" id="cd00118">
    <property type="entry name" value="LysM"/>
    <property type="match status" value="1"/>
</dbReference>
<dbReference type="InterPro" id="IPR029052">
    <property type="entry name" value="Metallo-depent_PP-like"/>
</dbReference>
<protein>
    <submittedName>
        <fullName evidence="11">5'-nucleotidase</fullName>
    </submittedName>
</protein>
<dbReference type="GO" id="GO:0046872">
    <property type="term" value="F:metal ion binding"/>
    <property type="evidence" value="ECO:0007669"/>
    <property type="project" value="UniProtKB-KW"/>
</dbReference>
<accession>A0A084U846</accession>
<dbReference type="InterPro" id="IPR004843">
    <property type="entry name" value="Calcineurin-like_PHP"/>
</dbReference>
<evidence type="ECO:0000256" key="1">
    <source>
        <dbReference type="ARBA" id="ARBA00004613"/>
    </source>
</evidence>
<dbReference type="SUPFAM" id="SSF56300">
    <property type="entry name" value="Metallo-dependent phosphatases"/>
    <property type="match status" value="1"/>
</dbReference>
<dbReference type="AlphaFoldDB" id="A0A084U846"/>
<comment type="caution">
    <text evidence="11">The sequence shown here is derived from an EMBL/GenBank/DDBJ whole genome shotgun (WGS) entry which is preliminary data.</text>
</comment>
<feature type="region of interest" description="Disordered" evidence="8">
    <location>
        <begin position="630"/>
        <end position="790"/>
    </location>
</feature>
<dbReference type="PANTHER" id="PTHR11575">
    <property type="entry name" value="5'-NUCLEOTIDASE-RELATED"/>
    <property type="match status" value="1"/>
</dbReference>
<name>A0A084U846_9HYPH</name>
<comment type="subcellular location">
    <subcellularLocation>
        <location evidence="1">Secreted</location>
    </subcellularLocation>
</comment>
<dbReference type="PATRIC" id="fig|472175.3.peg.151"/>
<dbReference type="Pfam" id="PF00149">
    <property type="entry name" value="Metallophos"/>
    <property type="match status" value="1"/>
</dbReference>
<evidence type="ECO:0000313" key="12">
    <source>
        <dbReference type="Proteomes" id="UP000053675"/>
    </source>
</evidence>
<feature type="domain" description="LysM" evidence="10">
    <location>
        <begin position="786"/>
        <end position="833"/>
    </location>
</feature>
<dbReference type="Gene3D" id="3.10.350.10">
    <property type="entry name" value="LysM domain"/>
    <property type="match status" value="1"/>
</dbReference>
<dbReference type="FunFam" id="3.60.21.10:FF:000020">
    <property type="entry name" value="NT5E isoform 4"/>
    <property type="match status" value="1"/>
</dbReference>
<evidence type="ECO:0000256" key="4">
    <source>
        <dbReference type="ARBA" id="ARBA00022723"/>
    </source>
</evidence>
<dbReference type="InterPro" id="IPR008334">
    <property type="entry name" value="5'-Nucleotdase_C"/>
</dbReference>
<proteinExistence type="inferred from homology"/>
<dbReference type="Pfam" id="PF02872">
    <property type="entry name" value="5_nucleotid_C"/>
    <property type="match status" value="1"/>
</dbReference>
<evidence type="ECO:0000256" key="8">
    <source>
        <dbReference type="SAM" id="MobiDB-lite"/>
    </source>
</evidence>
<feature type="signal peptide" evidence="9">
    <location>
        <begin position="1"/>
        <end position="23"/>
    </location>
</feature>
<evidence type="ECO:0000313" key="11">
    <source>
        <dbReference type="EMBL" id="KFB09132.1"/>
    </source>
</evidence>
<dbReference type="CDD" id="cd07409">
    <property type="entry name" value="MPP_CD73_N"/>
    <property type="match status" value="1"/>
</dbReference>
<evidence type="ECO:0000256" key="9">
    <source>
        <dbReference type="SAM" id="SignalP"/>
    </source>
</evidence>
<evidence type="ECO:0000256" key="3">
    <source>
        <dbReference type="ARBA" id="ARBA00022525"/>
    </source>
</evidence>
<dbReference type="OrthoDB" id="9803927at2"/>
<dbReference type="Gene3D" id="3.60.21.10">
    <property type="match status" value="1"/>
</dbReference>
<organism evidence="11 12">
    <name type="scientific">Nitratireductor basaltis</name>
    <dbReference type="NCBI Taxonomy" id="472175"/>
    <lineage>
        <taxon>Bacteria</taxon>
        <taxon>Pseudomonadati</taxon>
        <taxon>Pseudomonadota</taxon>
        <taxon>Alphaproteobacteria</taxon>
        <taxon>Hyphomicrobiales</taxon>
        <taxon>Phyllobacteriaceae</taxon>
        <taxon>Nitratireductor</taxon>
    </lineage>
</organism>
<dbReference type="SMART" id="SM00257">
    <property type="entry name" value="LysM"/>
    <property type="match status" value="1"/>
</dbReference>
<dbReference type="InterPro" id="IPR006179">
    <property type="entry name" value="5_nucleotidase/apyrase"/>
</dbReference>
<reference evidence="11 12" key="1">
    <citation type="submission" date="2014-05" db="EMBL/GenBank/DDBJ databases">
        <title>Draft Genome Sequence of Nitratireductor basaltis Strain UMTGB225, A Marine Bacterium Isolated from Green Barrel Tunicate.</title>
        <authorList>
            <person name="Gan H.Y."/>
        </authorList>
    </citation>
    <scope>NUCLEOTIDE SEQUENCE [LARGE SCALE GENOMIC DNA]</scope>
    <source>
        <strain evidence="11 12">UMTGB225</strain>
    </source>
</reference>
<evidence type="ECO:0000256" key="5">
    <source>
        <dbReference type="ARBA" id="ARBA00022729"/>
    </source>
</evidence>
<dbReference type="GO" id="GO:0000166">
    <property type="term" value="F:nucleotide binding"/>
    <property type="evidence" value="ECO:0007669"/>
    <property type="project" value="UniProtKB-KW"/>
</dbReference>
<dbReference type="InterPro" id="IPR006146">
    <property type="entry name" value="5'-Nucleotdase_CS"/>
</dbReference>
<comment type="similarity">
    <text evidence="2">Belongs to the 5'-nucleotidase family.</text>
</comment>
<keyword evidence="6" id="KW-0547">Nucleotide-binding</keyword>
<dbReference type="GO" id="GO:0009166">
    <property type="term" value="P:nucleotide catabolic process"/>
    <property type="evidence" value="ECO:0007669"/>
    <property type="project" value="InterPro"/>
</dbReference>
<dbReference type="GO" id="GO:0005576">
    <property type="term" value="C:extracellular region"/>
    <property type="evidence" value="ECO:0007669"/>
    <property type="project" value="UniProtKB-SubCell"/>
</dbReference>
<dbReference type="SUPFAM" id="SSF54106">
    <property type="entry name" value="LysM domain"/>
    <property type="match status" value="1"/>
</dbReference>
<dbReference type="InterPro" id="IPR036779">
    <property type="entry name" value="LysM_dom_sf"/>
</dbReference>
<gene>
    <name evidence="11" type="ORF">EL18_00147</name>
</gene>
<keyword evidence="5 9" id="KW-0732">Signal</keyword>
<dbReference type="PRINTS" id="PR01607">
    <property type="entry name" value="APYRASEFAMLY"/>
</dbReference>
<feature type="compositionally biased region" description="Low complexity" evidence="8">
    <location>
        <begin position="769"/>
        <end position="782"/>
    </location>
</feature>
<dbReference type="EMBL" id="JMQM01000001">
    <property type="protein sequence ID" value="KFB09132.1"/>
    <property type="molecule type" value="Genomic_DNA"/>
</dbReference>
<keyword evidence="7" id="KW-0378">Hydrolase</keyword>
<dbReference type="eggNOG" id="COG0737">
    <property type="taxonomic scope" value="Bacteria"/>
</dbReference>
<keyword evidence="12" id="KW-1185">Reference proteome</keyword>
<dbReference type="STRING" id="472175.EL18_00147"/>
<evidence type="ECO:0000256" key="6">
    <source>
        <dbReference type="ARBA" id="ARBA00022741"/>
    </source>
</evidence>
<dbReference type="Pfam" id="PF01476">
    <property type="entry name" value="LysM"/>
    <property type="match status" value="1"/>
</dbReference>
<dbReference type="Gene3D" id="3.90.780.10">
    <property type="entry name" value="5'-Nucleotidase, C-terminal domain"/>
    <property type="match status" value="1"/>
</dbReference>
<sequence>MKKLALFAATSSVLALSATSSFADYTLNILHINDWHSRIESINKYDSTCSGEDETEGNCFGGAARLVTAVRETREELEGQNVLFLNAGDNFQGSLFYTTYKGAVEAEFLNLMGTDAMVVGNHEFDDGEDGLATFLGEVEFPVLGSNIKAQEASALGDQVKEYVILEQGGEKIAIVGAVANDTAELSSPGEHVHIIEDVDGITAAVEKVQAEGVTKVIALTHVGYPRDLEAIAKIPGVDVVVGGHSNTLLSNTQEGAEGPYPTMVDNPEGYQVPVVQAASYSKYLGALEVTFDDEGIVVAAEGDVKLIDAGVTPDEQVAERVKELAGPIEELKGKVVAETSAPIDGSRENCRAGECEMGNLVTDAMLDRTKDQGVQFAITNGGGLRASIDEGEVTMGEVLEVLPFQNTLATFRLKGSDVVESLESGVSQIEDGAGRFPQVSGLKYSFDPSKPAGERISDVQVETNSGFEPIKPDETYMVASNNFMRGGGDGYSLFSENAQDAYDYGPGLEQVLADYLAENSPYQPKTDGRITNLAESTDEEASAEDAMEEAGEKTQTLAEKAGETAKGVVESMTGAASQTMKALTGSEEAAEEALDDAANAAGAVTDEAEAVAEDAADIAAEAAKDATAAMTEMAKDANEEAAEASEGAEATASEAAGEAEAMADNAADAAGEAASDATSTMTEMAKDANEAAEDGMAGAEKEASEAGAAAEDAASDTAEAVGDAAESATETATELAQDANEAADNVMEAVGEELKEATAPEMATEEAEPAASGEADAMAEAATGERKHMVKRGDSLWKISKEYYGTGEKWETIAEANDLDSRSTLTIGQELVIPAGE</sequence>
<evidence type="ECO:0000256" key="7">
    <source>
        <dbReference type="ARBA" id="ARBA00022801"/>
    </source>
</evidence>
<evidence type="ECO:0000256" key="2">
    <source>
        <dbReference type="ARBA" id="ARBA00006654"/>
    </source>
</evidence>
<dbReference type="SUPFAM" id="SSF55816">
    <property type="entry name" value="5'-nucleotidase (syn. UDP-sugar hydrolase), C-terminal domain"/>
    <property type="match status" value="1"/>
</dbReference>
<evidence type="ECO:0000259" key="10">
    <source>
        <dbReference type="PROSITE" id="PS51782"/>
    </source>
</evidence>
<dbReference type="PANTHER" id="PTHR11575:SF24">
    <property type="entry name" value="5'-NUCLEOTIDASE"/>
    <property type="match status" value="1"/>
</dbReference>
<feature type="compositionally biased region" description="Low complexity" evidence="8">
    <location>
        <begin position="705"/>
        <end position="736"/>
    </location>
</feature>
<dbReference type="PROSITE" id="PS00785">
    <property type="entry name" value="5_NUCLEOTIDASE_1"/>
    <property type="match status" value="1"/>
</dbReference>
<dbReference type="PROSITE" id="PS51782">
    <property type="entry name" value="LYSM"/>
    <property type="match status" value="1"/>
</dbReference>
<keyword evidence="4" id="KW-0479">Metal-binding</keyword>
<keyword evidence="3" id="KW-0964">Secreted</keyword>
<dbReference type="Proteomes" id="UP000053675">
    <property type="component" value="Unassembled WGS sequence"/>
</dbReference>
<dbReference type="InterPro" id="IPR036907">
    <property type="entry name" value="5'-Nucleotdase_C_sf"/>
</dbReference>
<dbReference type="FunFam" id="3.90.780.10:FF:000004">
    <property type="entry name" value="UDP-sugar hydrolase, putative"/>
    <property type="match status" value="1"/>
</dbReference>